<dbReference type="Pfam" id="PF12544">
    <property type="entry name" value="LAM_C"/>
    <property type="match status" value="1"/>
</dbReference>
<gene>
    <name evidence="15" type="ORF">Nkreftii_003349</name>
</gene>
<evidence type="ECO:0000256" key="13">
    <source>
        <dbReference type="SAM" id="MobiDB-lite"/>
    </source>
</evidence>
<keyword evidence="9 11" id="KW-0411">Iron-sulfur</keyword>
<dbReference type="InterPro" id="IPR006638">
    <property type="entry name" value="Elp3/MiaA/NifB-like_rSAM"/>
</dbReference>
<evidence type="ECO:0000256" key="3">
    <source>
        <dbReference type="ARBA" id="ARBA00008703"/>
    </source>
</evidence>
<dbReference type="PANTHER" id="PTHR30538:SF1">
    <property type="entry name" value="L-LYSINE 2,3-AMINOMUTASE"/>
    <property type="match status" value="1"/>
</dbReference>
<dbReference type="PIRSF" id="PIRSF004911">
    <property type="entry name" value="DUF160"/>
    <property type="match status" value="1"/>
</dbReference>
<evidence type="ECO:0000256" key="2">
    <source>
        <dbReference type="ARBA" id="ARBA00001966"/>
    </source>
</evidence>
<keyword evidence="4 11" id="KW-0004">4Fe-4S</keyword>
<dbReference type="PROSITE" id="PS51918">
    <property type="entry name" value="RADICAL_SAM"/>
    <property type="match status" value="1"/>
</dbReference>
<keyword evidence="10 15" id="KW-0413">Isomerase</keyword>
<evidence type="ECO:0000256" key="8">
    <source>
        <dbReference type="ARBA" id="ARBA00023004"/>
    </source>
</evidence>
<keyword evidence="7 12" id="KW-0663">Pyridoxal phosphate</keyword>
<feature type="domain" description="Radical SAM core" evidence="14">
    <location>
        <begin position="89"/>
        <end position="300"/>
    </location>
</feature>
<dbReference type="Proteomes" id="UP000593737">
    <property type="component" value="Chromosome"/>
</dbReference>
<proteinExistence type="inferred from homology"/>
<evidence type="ECO:0000256" key="12">
    <source>
        <dbReference type="PIRSR" id="PIRSR603739-50"/>
    </source>
</evidence>
<dbReference type="Pfam" id="PF04055">
    <property type="entry name" value="Radical_SAM"/>
    <property type="match status" value="1"/>
</dbReference>
<dbReference type="GO" id="GO:0050066">
    <property type="term" value="F:L-lysine 2,3-aminomutase activity"/>
    <property type="evidence" value="ECO:0007669"/>
    <property type="project" value="UniProtKB-EC"/>
</dbReference>
<protein>
    <submittedName>
        <fullName evidence="15">L-lysine 2,3-aminomutase</fullName>
        <ecNumber evidence="15">5.4.3.2</ecNumber>
    </submittedName>
</protein>
<evidence type="ECO:0000256" key="10">
    <source>
        <dbReference type="ARBA" id="ARBA00023235"/>
    </source>
</evidence>
<keyword evidence="6 11" id="KW-0479">Metal-binding</keyword>
<dbReference type="GO" id="GO:0051539">
    <property type="term" value="F:4 iron, 4 sulfur cluster binding"/>
    <property type="evidence" value="ECO:0007669"/>
    <property type="project" value="UniProtKB-KW"/>
</dbReference>
<reference evidence="15 16" key="1">
    <citation type="journal article" date="2020" name="ISME J.">
        <title>Enrichment and physiological characterization of a novel comammox Nitrospira indicates ammonium inhibition of complete nitrification.</title>
        <authorList>
            <person name="Sakoula D."/>
            <person name="Koch H."/>
            <person name="Frank J."/>
            <person name="Jetten M.S.M."/>
            <person name="van Kessel M.A.H.J."/>
            <person name="Lucker S."/>
        </authorList>
    </citation>
    <scope>NUCLEOTIDE SEQUENCE [LARGE SCALE GENOMIC DNA]</scope>
    <source>
        <strain evidence="15">Comreactor17</strain>
    </source>
</reference>
<dbReference type="EC" id="5.4.3.2" evidence="15"/>
<dbReference type="SFLD" id="SFLDG01070">
    <property type="entry name" value="PLP-dependent"/>
    <property type="match status" value="1"/>
</dbReference>
<feature type="region of interest" description="Disordered" evidence="13">
    <location>
        <begin position="379"/>
        <end position="398"/>
    </location>
</feature>
<comment type="cofactor">
    <cofactor evidence="1 12">
        <name>pyridoxal 5'-phosphate</name>
        <dbReference type="ChEBI" id="CHEBI:597326"/>
    </cofactor>
</comment>
<feature type="binding site" evidence="11">
    <location>
        <position position="103"/>
    </location>
    <ligand>
        <name>[4Fe-4S] cluster</name>
        <dbReference type="ChEBI" id="CHEBI:49883"/>
        <note>4Fe-4S-S-AdoMet</note>
    </ligand>
</feature>
<evidence type="ECO:0000256" key="6">
    <source>
        <dbReference type="ARBA" id="ARBA00022723"/>
    </source>
</evidence>
<evidence type="ECO:0000256" key="5">
    <source>
        <dbReference type="ARBA" id="ARBA00022691"/>
    </source>
</evidence>
<keyword evidence="5" id="KW-0949">S-adenosyl-L-methionine</keyword>
<evidence type="ECO:0000256" key="11">
    <source>
        <dbReference type="PIRSR" id="PIRSR004911-1"/>
    </source>
</evidence>
<dbReference type="InterPro" id="IPR003739">
    <property type="entry name" value="Lys_aminomutase/Glu_NH3_mut"/>
</dbReference>
<dbReference type="AlphaFoldDB" id="A0A7S8FGU3"/>
<evidence type="ECO:0000256" key="4">
    <source>
        <dbReference type="ARBA" id="ARBA00022485"/>
    </source>
</evidence>
<evidence type="ECO:0000313" key="16">
    <source>
        <dbReference type="Proteomes" id="UP000593737"/>
    </source>
</evidence>
<evidence type="ECO:0000256" key="1">
    <source>
        <dbReference type="ARBA" id="ARBA00001933"/>
    </source>
</evidence>
<dbReference type="KEGG" id="nkf:Nkreftii_003349"/>
<dbReference type="EMBL" id="CP047423">
    <property type="protein sequence ID" value="QPD05575.1"/>
    <property type="molecule type" value="Genomic_DNA"/>
</dbReference>
<evidence type="ECO:0000256" key="9">
    <source>
        <dbReference type="ARBA" id="ARBA00023014"/>
    </source>
</evidence>
<evidence type="ECO:0000259" key="14">
    <source>
        <dbReference type="PROSITE" id="PS51918"/>
    </source>
</evidence>
<dbReference type="PANTHER" id="PTHR30538">
    <property type="entry name" value="LYSINE 2,3-AMINOMUTASE-RELATED"/>
    <property type="match status" value="1"/>
</dbReference>
<dbReference type="CDD" id="cd01335">
    <property type="entry name" value="Radical_SAM"/>
    <property type="match status" value="1"/>
</dbReference>
<keyword evidence="8" id="KW-0408">Iron</keyword>
<name>A0A7S8FGU3_9BACT</name>
<comment type="similarity">
    <text evidence="3">Belongs to the radical SAM superfamily. KamA family.</text>
</comment>
<evidence type="ECO:0000313" key="15">
    <source>
        <dbReference type="EMBL" id="QPD05575.1"/>
    </source>
</evidence>
<dbReference type="Gene3D" id="3.20.20.70">
    <property type="entry name" value="Aldolase class I"/>
    <property type="match status" value="1"/>
</dbReference>
<feature type="binding site" evidence="11">
    <location>
        <position position="107"/>
    </location>
    <ligand>
        <name>[4Fe-4S] cluster</name>
        <dbReference type="ChEBI" id="CHEBI:49883"/>
        <note>4Fe-4S-S-AdoMet</note>
    </ligand>
</feature>
<dbReference type="SFLD" id="SFLDS00029">
    <property type="entry name" value="Radical_SAM"/>
    <property type="match status" value="1"/>
</dbReference>
<dbReference type="SMART" id="SM00729">
    <property type="entry name" value="Elp3"/>
    <property type="match status" value="1"/>
</dbReference>
<dbReference type="GO" id="GO:0046872">
    <property type="term" value="F:metal ion binding"/>
    <property type="evidence" value="ECO:0007669"/>
    <property type="project" value="UniProtKB-KW"/>
</dbReference>
<sequence length="398" mass="44401">MEDWKQVLAKSLVRPKDLAERFGLDEKEVEAIVGPYPVRITPTVLETIKSPGDAIWKQVVPDMAELDDIAADDDPLEEDLMSPVPHLVHRYPDRVLLMVTNQCPIYCRFCTRKRLVGKPGFLKKGELDRAIQYLREHQEVRDVILSGGDPLLLPDHLLERIFKALRTIPHLELIRIGSRVPGSLPERITPKLCEMVKQYHPIYMNLHFNHPDELTPKVKAACGMLADAGIPLGAQTVLLKGVNDDPDTMKRLVHQLLLARVKPYYLYQADLTKGTNHFRTTVETGLNIIKALQGHTSGMAVPHFVIDAPGGGGKIPLLPDNYLVHLDEDGALLRNYENKSFHYPQPKVESGRDLPMVGARSSHEASAEEAYAACSDSYPDRDGFASWGNSCGGDSDDL</sequence>
<dbReference type="InterPro" id="IPR025895">
    <property type="entry name" value="LAM_C_dom"/>
</dbReference>
<dbReference type="InterPro" id="IPR007197">
    <property type="entry name" value="rSAM"/>
</dbReference>
<comment type="cofactor">
    <cofactor evidence="2">
        <name>[4Fe-4S] cluster</name>
        <dbReference type="ChEBI" id="CHEBI:49883"/>
    </cofactor>
</comment>
<dbReference type="InterPro" id="IPR058240">
    <property type="entry name" value="rSAM_sf"/>
</dbReference>
<dbReference type="NCBIfam" id="TIGR00238">
    <property type="entry name" value="KamA family radical SAM protein"/>
    <property type="match status" value="1"/>
</dbReference>
<dbReference type="InterPro" id="IPR013785">
    <property type="entry name" value="Aldolase_TIM"/>
</dbReference>
<feature type="binding site" evidence="11">
    <location>
        <position position="110"/>
    </location>
    <ligand>
        <name>[4Fe-4S] cluster</name>
        <dbReference type="ChEBI" id="CHEBI:49883"/>
        <note>4Fe-4S-S-AdoMet</note>
    </ligand>
</feature>
<evidence type="ECO:0000256" key="7">
    <source>
        <dbReference type="ARBA" id="ARBA00022898"/>
    </source>
</evidence>
<feature type="modified residue" description="N6-(pyridoxal phosphate)lysine" evidence="12">
    <location>
        <position position="314"/>
    </location>
</feature>
<dbReference type="SUPFAM" id="SSF102114">
    <property type="entry name" value="Radical SAM enzymes"/>
    <property type="match status" value="1"/>
</dbReference>
<accession>A0A7S8FGU3</accession>
<organism evidence="15 16">
    <name type="scientific">Candidatus Nitrospira kreftii</name>
    <dbReference type="NCBI Taxonomy" id="2652173"/>
    <lineage>
        <taxon>Bacteria</taxon>
        <taxon>Pseudomonadati</taxon>
        <taxon>Nitrospirota</taxon>
        <taxon>Nitrospiria</taxon>
        <taxon>Nitrospirales</taxon>
        <taxon>Nitrospiraceae</taxon>
        <taxon>Nitrospira</taxon>
    </lineage>
</organism>